<sequence length="221" mass="24932">MWNSINGILKRDKKSSSPRSIKEDGVEIKDSHGIAESFCRYFANITSEFMVKTPIPKTSFHKLKKFIESKCLSDTKFSIAMVDVDFVKSQLLKFETNAAVGLDYLGAKILGCAAPLYMAAMLSDSNTEQKDVKELLLRIDEQKDETLHIMNQLEDIYQRSKEYENAKKVNDEADALVDQVEYETSSARMFLTSLAKKQWSSSAVTVTSSKESNVGETSKQR</sequence>
<protein>
    <submittedName>
        <fullName evidence="1">Uncharacterized protein</fullName>
    </submittedName>
</protein>
<reference evidence="1" key="1">
    <citation type="submission" date="2020-04" db="EMBL/GenBank/DDBJ databases">
        <authorList>
            <person name="Alioto T."/>
            <person name="Alioto T."/>
            <person name="Gomez Garrido J."/>
        </authorList>
    </citation>
    <scope>NUCLEOTIDE SEQUENCE</scope>
    <source>
        <strain evidence="1">A484AB</strain>
    </source>
</reference>
<accession>A0A6S7HS33</accession>
<dbReference type="EMBL" id="CACRXK020005706">
    <property type="protein sequence ID" value="CAB4007127.1"/>
    <property type="molecule type" value="Genomic_DNA"/>
</dbReference>
<name>A0A6S7HS33_PARCT</name>
<organism evidence="1 2">
    <name type="scientific">Paramuricea clavata</name>
    <name type="common">Red gorgonian</name>
    <name type="synonym">Violescent sea-whip</name>
    <dbReference type="NCBI Taxonomy" id="317549"/>
    <lineage>
        <taxon>Eukaryota</taxon>
        <taxon>Metazoa</taxon>
        <taxon>Cnidaria</taxon>
        <taxon>Anthozoa</taxon>
        <taxon>Octocorallia</taxon>
        <taxon>Malacalcyonacea</taxon>
        <taxon>Plexauridae</taxon>
        <taxon>Paramuricea</taxon>
    </lineage>
</organism>
<evidence type="ECO:0000313" key="1">
    <source>
        <dbReference type="EMBL" id="CAB4007127.1"/>
    </source>
</evidence>
<gene>
    <name evidence="1" type="ORF">PACLA_8A017741</name>
</gene>
<keyword evidence="2" id="KW-1185">Reference proteome</keyword>
<proteinExistence type="predicted"/>
<evidence type="ECO:0000313" key="2">
    <source>
        <dbReference type="Proteomes" id="UP001152795"/>
    </source>
</evidence>
<comment type="caution">
    <text evidence="1">The sequence shown here is derived from an EMBL/GenBank/DDBJ whole genome shotgun (WGS) entry which is preliminary data.</text>
</comment>
<dbReference type="AlphaFoldDB" id="A0A6S7HS33"/>
<dbReference type="Proteomes" id="UP001152795">
    <property type="component" value="Unassembled WGS sequence"/>
</dbReference>